<feature type="compositionally biased region" description="Low complexity" evidence="2">
    <location>
        <begin position="248"/>
        <end position="265"/>
    </location>
</feature>
<feature type="compositionally biased region" description="Low complexity" evidence="2">
    <location>
        <begin position="353"/>
        <end position="386"/>
    </location>
</feature>
<evidence type="ECO:0000256" key="2">
    <source>
        <dbReference type="SAM" id="MobiDB-lite"/>
    </source>
</evidence>
<dbReference type="AlphaFoldDB" id="A0ABD1J349"/>
<feature type="coiled-coil region" evidence="1">
    <location>
        <begin position="41"/>
        <end position="68"/>
    </location>
</feature>
<organism evidence="3 4">
    <name type="scientific">Coilia grayii</name>
    <name type="common">Gray's grenadier anchovy</name>
    <dbReference type="NCBI Taxonomy" id="363190"/>
    <lineage>
        <taxon>Eukaryota</taxon>
        <taxon>Metazoa</taxon>
        <taxon>Chordata</taxon>
        <taxon>Craniata</taxon>
        <taxon>Vertebrata</taxon>
        <taxon>Euteleostomi</taxon>
        <taxon>Actinopterygii</taxon>
        <taxon>Neopterygii</taxon>
        <taxon>Teleostei</taxon>
        <taxon>Clupei</taxon>
        <taxon>Clupeiformes</taxon>
        <taxon>Clupeoidei</taxon>
        <taxon>Engraulidae</taxon>
        <taxon>Coilinae</taxon>
        <taxon>Coilia</taxon>
    </lineage>
</organism>
<reference evidence="3 4" key="1">
    <citation type="submission" date="2024-09" db="EMBL/GenBank/DDBJ databases">
        <title>A chromosome-level genome assembly of Gray's grenadier anchovy, Coilia grayii.</title>
        <authorList>
            <person name="Fu Z."/>
        </authorList>
    </citation>
    <scope>NUCLEOTIDE SEQUENCE [LARGE SCALE GENOMIC DNA]</scope>
    <source>
        <strain evidence="3">G4</strain>
        <tissue evidence="3">Muscle</tissue>
    </source>
</reference>
<dbReference type="EMBL" id="JBHFQA010000020">
    <property type="protein sequence ID" value="KAL2080920.1"/>
    <property type="molecule type" value="Genomic_DNA"/>
</dbReference>
<protein>
    <submittedName>
        <fullName evidence="3">Uncharacterized protein</fullName>
    </submittedName>
</protein>
<evidence type="ECO:0000313" key="3">
    <source>
        <dbReference type="EMBL" id="KAL2080920.1"/>
    </source>
</evidence>
<feature type="region of interest" description="Disordered" evidence="2">
    <location>
        <begin position="515"/>
        <end position="581"/>
    </location>
</feature>
<evidence type="ECO:0000313" key="4">
    <source>
        <dbReference type="Proteomes" id="UP001591681"/>
    </source>
</evidence>
<name>A0ABD1J349_9TELE</name>
<feature type="region of interest" description="Disordered" evidence="2">
    <location>
        <begin position="191"/>
        <end position="265"/>
    </location>
</feature>
<sequence length="613" mass="65536">MDVNLTISLIRGQMGVVIEKAVTVAVETVLGEMMKVVSIKFDEFRKEMNAKEKENENIRQMLEISRCQMRAMRKYLSVSAAKDDHQSHPTSRQQVNQFDSVRVPEVYLDQPTFPQPLQQGGISNGPLCRRTVHNQTRSELRNNSYPHGSREDHCTTLHRTKAPTPEVVTVDDAPQTDIRLIASDGTTTLLTSVKQEAPARADMDRSLQEAGESGDATQARKLDQPSPAERELPDEAEPQPQPQPQRPSPGEAAEDAPSPLPSSAAPVVKEEELDAEVVPIKQEPQEVEVEVEGDLTGPSGAEGVSQRYLEGTRTLQITAGAAMAQSAAYYSPLASSSTYASSQPCLPMVTPVSTVTAPSSGSSSGSSLGSVSAAEGSRQGHSHGQAQGQGQGQGQGRPWLRDLGLYEQYKQARAELRRRSQLRRKQLEQDLPQALLADLVKERREKTRLRVARWRARRKLQACLMGAQSTGAAGAATASAVAAAAAAAAAAQAGQSVQRVASGLRMQVQMQTTGVAGQQQQRLGGRQQQQRQPQGRAGLQYGGRVGGAYPFGPGSHQALSGDAGGSGGGGGGGGGSHSHTLSAQAYGSVDRFSQHRAAYLQHGTQGTDTDMYQ</sequence>
<keyword evidence="1" id="KW-0175">Coiled coil</keyword>
<feature type="compositionally biased region" description="Basic and acidic residues" evidence="2">
    <location>
        <begin position="197"/>
        <end position="207"/>
    </location>
</feature>
<keyword evidence="4" id="KW-1185">Reference proteome</keyword>
<comment type="caution">
    <text evidence="3">The sequence shown here is derived from an EMBL/GenBank/DDBJ whole genome shotgun (WGS) entry which is preliminary data.</text>
</comment>
<feature type="compositionally biased region" description="Low complexity" evidence="2">
    <location>
        <begin position="516"/>
        <end position="539"/>
    </location>
</feature>
<accession>A0ABD1J349</accession>
<feature type="region of interest" description="Disordered" evidence="2">
    <location>
        <begin position="353"/>
        <end position="397"/>
    </location>
</feature>
<feature type="region of interest" description="Disordered" evidence="2">
    <location>
        <begin position="280"/>
        <end position="304"/>
    </location>
</feature>
<dbReference type="Proteomes" id="UP001591681">
    <property type="component" value="Unassembled WGS sequence"/>
</dbReference>
<evidence type="ECO:0000256" key="1">
    <source>
        <dbReference type="SAM" id="Coils"/>
    </source>
</evidence>
<feature type="compositionally biased region" description="Gly residues" evidence="2">
    <location>
        <begin position="562"/>
        <end position="576"/>
    </location>
</feature>
<feature type="compositionally biased region" description="Basic and acidic residues" evidence="2">
    <location>
        <begin position="218"/>
        <end position="233"/>
    </location>
</feature>
<proteinExistence type="predicted"/>
<gene>
    <name evidence="3" type="ORF">ACEWY4_022773</name>
</gene>